<proteinExistence type="predicted"/>
<keyword evidence="1" id="KW-0812">Transmembrane</keyword>
<dbReference type="Proteomes" id="UP000682733">
    <property type="component" value="Unassembled WGS sequence"/>
</dbReference>
<feature type="transmembrane region" description="Helical" evidence="1">
    <location>
        <begin position="122"/>
        <end position="143"/>
    </location>
</feature>
<feature type="chain" id="PRO_5036222668" evidence="2">
    <location>
        <begin position="21"/>
        <end position="169"/>
    </location>
</feature>
<feature type="signal peptide" evidence="2">
    <location>
        <begin position="1"/>
        <end position="20"/>
    </location>
</feature>
<gene>
    <name evidence="3" type="ORF">GPM918_LOCUS1458</name>
    <name evidence="4" type="ORF">OVA965_LOCUS7183</name>
    <name evidence="5" type="ORF">SRO942_LOCUS1458</name>
    <name evidence="6" type="ORF">TMI583_LOCUS7179</name>
</gene>
<dbReference type="EMBL" id="CAJNOQ010000134">
    <property type="protein sequence ID" value="CAF0762332.1"/>
    <property type="molecule type" value="Genomic_DNA"/>
</dbReference>
<evidence type="ECO:0000313" key="7">
    <source>
        <dbReference type="Proteomes" id="UP000663829"/>
    </source>
</evidence>
<dbReference type="EMBL" id="CAJOBC010000134">
    <property type="protein sequence ID" value="CAF3543372.1"/>
    <property type="molecule type" value="Genomic_DNA"/>
</dbReference>
<dbReference type="AlphaFoldDB" id="A0A813Q5H9"/>
<sequence length="169" mass="19481">MLLKLVIIIGFCLILFPDEGENLSDCSACITTSSCYVDDMYVDYNLNVLHCKYPFTFKLIYYTDLSKIVRFINVTVYHAGITVVRLPSIRFAWDYTLCTPYEQSDPKCSRCFVAKCTHVKLFVWYITGGISVIFICMGFFACCKRYFDSINPNQTNERTPLLQESIINS</sequence>
<evidence type="ECO:0000313" key="3">
    <source>
        <dbReference type="EMBL" id="CAF0762332.1"/>
    </source>
</evidence>
<evidence type="ECO:0000256" key="2">
    <source>
        <dbReference type="SAM" id="SignalP"/>
    </source>
</evidence>
<evidence type="ECO:0000313" key="6">
    <source>
        <dbReference type="EMBL" id="CAF3636987.1"/>
    </source>
</evidence>
<keyword evidence="1" id="KW-1133">Transmembrane helix</keyword>
<dbReference type="Proteomes" id="UP000663829">
    <property type="component" value="Unassembled WGS sequence"/>
</dbReference>
<organism evidence="3 7">
    <name type="scientific">Didymodactylos carnosus</name>
    <dbReference type="NCBI Taxonomy" id="1234261"/>
    <lineage>
        <taxon>Eukaryota</taxon>
        <taxon>Metazoa</taxon>
        <taxon>Spiralia</taxon>
        <taxon>Gnathifera</taxon>
        <taxon>Rotifera</taxon>
        <taxon>Eurotatoria</taxon>
        <taxon>Bdelloidea</taxon>
        <taxon>Philodinida</taxon>
        <taxon>Philodinidae</taxon>
        <taxon>Didymodactylos</taxon>
    </lineage>
</organism>
<dbReference type="EMBL" id="CAJOBA010002254">
    <property type="protein sequence ID" value="CAF3636987.1"/>
    <property type="molecule type" value="Genomic_DNA"/>
</dbReference>
<dbReference type="OrthoDB" id="10046111at2759"/>
<dbReference type="Proteomes" id="UP000681722">
    <property type="component" value="Unassembled WGS sequence"/>
</dbReference>
<evidence type="ECO:0000313" key="4">
    <source>
        <dbReference type="EMBL" id="CAF0851793.1"/>
    </source>
</evidence>
<evidence type="ECO:0000256" key="1">
    <source>
        <dbReference type="SAM" id="Phobius"/>
    </source>
</evidence>
<protein>
    <submittedName>
        <fullName evidence="3">Uncharacterized protein</fullName>
    </submittedName>
</protein>
<evidence type="ECO:0000313" key="5">
    <source>
        <dbReference type="EMBL" id="CAF3543372.1"/>
    </source>
</evidence>
<dbReference type="Proteomes" id="UP000677228">
    <property type="component" value="Unassembled WGS sequence"/>
</dbReference>
<keyword evidence="7" id="KW-1185">Reference proteome</keyword>
<accession>A0A813Q5H9</accession>
<keyword evidence="2" id="KW-0732">Signal</keyword>
<name>A0A813Q5H9_9BILA</name>
<reference evidence="3" key="1">
    <citation type="submission" date="2021-02" db="EMBL/GenBank/DDBJ databases">
        <authorList>
            <person name="Nowell W R."/>
        </authorList>
    </citation>
    <scope>NUCLEOTIDE SEQUENCE</scope>
</reference>
<comment type="caution">
    <text evidence="3">The sequence shown here is derived from an EMBL/GenBank/DDBJ whole genome shotgun (WGS) entry which is preliminary data.</text>
</comment>
<dbReference type="EMBL" id="CAJNOK010002254">
    <property type="protein sequence ID" value="CAF0851793.1"/>
    <property type="molecule type" value="Genomic_DNA"/>
</dbReference>
<keyword evidence="1" id="KW-0472">Membrane</keyword>